<evidence type="ECO:0000259" key="2">
    <source>
        <dbReference type="PROSITE" id="PS51352"/>
    </source>
</evidence>
<dbReference type="InterPro" id="IPR036249">
    <property type="entry name" value="Thioredoxin-like_sf"/>
</dbReference>
<protein>
    <submittedName>
        <fullName evidence="3">TlpA family protein disulfide reductase</fullName>
    </submittedName>
</protein>
<dbReference type="InterPro" id="IPR013740">
    <property type="entry name" value="Redoxin"/>
</dbReference>
<evidence type="ECO:0000313" key="3">
    <source>
        <dbReference type="EMBL" id="NKI19238.1"/>
    </source>
</evidence>
<dbReference type="PRINTS" id="PR00421">
    <property type="entry name" value="THIOREDOXIN"/>
</dbReference>
<dbReference type="InterPro" id="IPR050553">
    <property type="entry name" value="Thioredoxin_ResA/DsbE_sf"/>
</dbReference>
<feature type="signal peptide" evidence="1">
    <location>
        <begin position="1"/>
        <end position="22"/>
    </location>
</feature>
<accession>A0ABX1GL79</accession>
<dbReference type="EMBL" id="JAAWWK010000007">
    <property type="protein sequence ID" value="NKI19238.1"/>
    <property type="molecule type" value="Genomic_DNA"/>
</dbReference>
<dbReference type="PANTHER" id="PTHR42852">
    <property type="entry name" value="THIOL:DISULFIDE INTERCHANGE PROTEIN DSBE"/>
    <property type="match status" value="1"/>
</dbReference>
<evidence type="ECO:0000313" key="4">
    <source>
        <dbReference type="Proteomes" id="UP000765845"/>
    </source>
</evidence>
<dbReference type="Proteomes" id="UP000765845">
    <property type="component" value="Unassembled WGS sequence"/>
</dbReference>
<dbReference type="PROSITE" id="PS51352">
    <property type="entry name" value="THIOREDOXIN_2"/>
    <property type="match status" value="1"/>
</dbReference>
<proteinExistence type="predicted"/>
<dbReference type="Pfam" id="PF08534">
    <property type="entry name" value="Redoxin"/>
    <property type="match status" value="1"/>
</dbReference>
<dbReference type="RefSeq" id="WP_168451762.1">
    <property type="nucleotide sequence ID" value="NZ_JAAWWK010000007.1"/>
</dbReference>
<comment type="caution">
    <text evidence="3">The sequence shown here is derived from an EMBL/GenBank/DDBJ whole genome shotgun (WGS) entry which is preliminary data.</text>
</comment>
<keyword evidence="4" id="KW-1185">Reference proteome</keyword>
<feature type="domain" description="Thioredoxin" evidence="2">
    <location>
        <begin position="23"/>
        <end position="167"/>
    </location>
</feature>
<dbReference type="PANTHER" id="PTHR42852:SF17">
    <property type="entry name" value="THIOREDOXIN-LIKE PROTEIN HI_1115"/>
    <property type="match status" value="1"/>
</dbReference>
<organism evidence="3 4">
    <name type="scientific">Spongiibacter thalassae</name>
    <dbReference type="NCBI Taxonomy" id="2721624"/>
    <lineage>
        <taxon>Bacteria</taxon>
        <taxon>Pseudomonadati</taxon>
        <taxon>Pseudomonadota</taxon>
        <taxon>Gammaproteobacteria</taxon>
        <taxon>Cellvibrionales</taxon>
        <taxon>Spongiibacteraceae</taxon>
        <taxon>Spongiibacter</taxon>
    </lineage>
</organism>
<evidence type="ECO:0000256" key="1">
    <source>
        <dbReference type="SAM" id="SignalP"/>
    </source>
</evidence>
<keyword evidence="1" id="KW-0732">Signal</keyword>
<reference evidence="3 4" key="1">
    <citation type="submission" date="2020-04" db="EMBL/GenBank/DDBJ databases">
        <authorList>
            <person name="Yoon J."/>
        </authorList>
    </citation>
    <scope>NUCLEOTIDE SEQUENCE [LARGE SCALE GENOMIC DNA]</scope>
    <source>
        <strain evidence="3 4">KMU-166</strain>
    </source>
</reference>
<gene>
    <name evidence="3" type="ORF">HCU74_17665</name>
</gene>
<dbReference type="CDD" id="cd02966">
    <property type="entry name" value="TlpA_like_family"/>
    <property type="match status" value="1"/>
</dbReference>
<dbReference type="SUPFAM" id="SSF52833">
    <property type="entry name" value="Thioredoxin-like"/>
    <property type="match status" value="1"/>
</dbReference>
<sequence>MNRILPSLTLVAALTVSAMSHALTAGDKAPYFRGPLITAPANAELFDSQSLKGKVVYIDFWASWCGPCRVSLPALNTLYQEFSEQGFHVVAINVDSYRDDALSFLKERPVDYPVIYDAGQKLPGEFGVKGMPTAFLLDRSGTVHHVHEGFRPGDEQALRGAITKLLKEEAQ</sequence>
<dbReference type="InterPro" id="IPR013766">
    <property type="entry name" value="Thioredoxin_domain"/>
</dbReference>
<feature type="chain" id="PRO_5047386454" evidence="1">
    <location>
        <begin position="23"/>
        <end position="171"/>
    </location>
</feature>
<dbReference type="Gene3D" id="3.40.30.10">
    <property type="entry name" value="Glutaredoxin"/>
    <property type="match status" value="1"/>
</dbReference>
<name>A0ABX1GL79_9GAMM</name>